<evidence type="ECO:0000259" key="2">
    <source>
        <dbReference type="Pfam" id="PF01029"/>
    </source>
</evidence>
<protein>
    <recommendedName>
        <fullName evidence="2">NusB/RsmB/TIM44 domain-containing protein</fullName>
    </recommendedName>
</protein>
<dbReference type="Pfam" id="PF01029">
    <property type="entry name" value="NusB"/>
    <property type="match status" value="1"/>
</dbReference>
<sequence length="133" mass="15709">MKQNEALQNPRVIVVQKLYGHHLNKDSEIIFPKHRYKKFIKDVVNGVIERKELIQDLIDKELKDDINENKTELMIKLMIMAAIYEFMFMHKTPIKVVISEYLKVADFFVQESQKGFLNAILEKASKVSRDEKE</sequence>
<proteinExistence type="predicted"/>
<evidence type="ECO:0000256" key="1">
    <source>
        <dbReference type="ARBA" id="ARBA00022884"/>
    </source>
</evidence>
<gene>
    <name evidence="3" type="ORF">METZ01_LOCUS276465</name>
</gene>
<dbReference type="InterPro" id="IPR035926">
    <property type="entry name" value="NusB-like_sf"/>
</dbReference>
<evidence type="ECO:0000313" key="3">
    <source>
        <dbReference type="EMBL" id="SVC23611.1"/>
    </source>
</evidence>
<dbReference type="Gene3D" id="1.10.940.10">
    <property type="entry name" value="NusB-like"/>
    <property type="match status" value="1"/>
</dbReference>
<keyword evidence="1" id="KW-0694">RNA-binding</keyword>
<dbReference type="EMBL" id="UINC01080562">
    <property type="protein sequence ID" value="SVC23611.1"/>
    <property type="molecule type" value="Genomic_DNA"/>
</dbReference>
<reference evidence="3" key="1">
    <citation type="submission" date="2018-05" db="EMBL/GenBank/DDBJ databases">
        <authorList>
            <person name="Lanie J.A."/>
            <person name="Ng W.-L."/>
            <person name="Kazmierczak K.M."/>
            <person name="Andrzejewski T.M."/>
            <person name="Davidsen T.M."/>
            <person name="Wayne K.J."/>
            <person name="Tettelin H."/>
            <person name="Glass J.I."/>
            <person name="Rusch D."/>
            <person name="Podicherti R."/>
            <person name="Tsui H.-C.T."/>
            <person name="Winkler M.E."/>
        </authorList>
    </citation>
    <scope>NUCLEOTIDE SEQUENCE</scope>
</reference>
<dbReference type="SUPFAM" id="SSF48013">
    <property type="entry name" value="NusB-like"/>
    <property type="match status" value="1"/>
</dbReference>
<feature type="domain" description="NusB/RsmB/TIM44" evidence="2">
    <location>
        <begin position="11"/>
        <end position="125"/>
    </location>
</feature>
<organism evidence="3">
    <name type="scientific">marine metagenome</name>
    <dbReference type="NCBI Taxonomy" id="408172"/>
    <lineage>
        <taxon>unclassified sequences</taxon>
        <taxon>metagenomes</taxon>
        <taxon>ecological metagenomes</taxon>
    </lineage>
</organism>
<dbReference type="AlphaFoldDB" id="A0A382KLQ4"/>
<name>A0A382KLQ4_9ZZZZ</name>
<dbReference type="InterPro" id="IPR006027">
    <property type="entry name" value="NusB_RsmB_TIM44"/>
</dbReference>
<accession>A0A382KLQ4</accession>
<dbReference type="GO" id="GO:0006355">
    <property type="term" value="P:regulation of DNA-templated transcription"/>
    <property type="evidence" value="ECO:0007669"/>
    <property type="project" value="InterPro"/>
</dbReference>
<dbReference type="GO" id="GO:0003723">
    <property type="term" value="F:RNA binding"/>
    <property type="evidence" value="ECO:0007669"/>
    <property type="project" value="UniProtKB-KW"/>
</dbReference>